<evidence type="ECO:0000313" key="3">
    <source>
        <dbReference type="Proteomes" id="UP000244336"/>
    </source>
</evidence>
<dbReference type="Gramene" id="PUZ59871">
    <property type="protein sequence ID" value="PUZ59871"/>
    <property type="gene ID" value="GQ55_4G078100"/>
</dbReference>
<dbReference type="Proteomes" id="UP000244336">
    <property type="component" value="Chromosome 4"/>
</dbReference>
<gene>
    <name evidence="2" type="ORF">GQ55_4G078100</name>
</gene>
<feature type="chain" id="PRO_5015401262" evidence="1">
    <location>
        <begin position="29"/>
        <end position="173"/>
    </location>
</feature>
<dbReference type="AlphaFoldDB" id="A0A2T7DWC7"/>
<proteinExistence type="predicted"/>
<sequence>MQSSHRTWFLRCRRCLPVSLLAPAPVPALPPLPFPARPLPQPPPLPLPPPPYCFPARCLRLDADAQHHLDLGTCTTTRPLSITLNSAVSKASVLTPAGAAAVATASSSMPRGSSNNTLTNCSAKCLSSNIDVAAPVAAYIVNGCVLVMFRSSGNYFISATVITRRRSHRQDHR</sequence>
<evidence type="ECO:0000256" key="1">
    <source>
        <dbReference type="SAM" id="SignalP"/>
    </source>
</evidence>
<name>A0A2T7DWC7_9POAL</name>
<feature type="signal peptide" evidence="1">
    <location>
        <begin position="1"/>
        <end position="28"/>
    </location>
</feature>
<accession>A0A2T7DWC7</accession>
<evidence type="ECO:0000313" key="2">
    <source>
        <dbReference type="EMBL" id="PUZ59871.1"/>
    </source>
</evidence>
<reference evidence="2 3" key="1">
    <citation type="submission" date="2018-04" db="EMBL/GenBank/DDBJ databases">
        <title>WGS assembly of Panicum hallii var. hallii HAL2.</title>
        <authorList>
            <person name="Lovell J."/>
            <person name="Jenkins J."/>
            <person name="Lowry D."/>
            <person name="Mamidi S."/>
            <person name="Sreedasyam A."/>
            <person name="Weng X."/>
            <person name="Barry K."/>
            <person name="Bonette J."/>
            <person name="Campitelli B."/>
            <person name="Daum C."/>
            <person name="Gordon S."/>
            <person name="Gould B."/>
            <person name="Lipzen A."/>
            <person name="MacQueen A."/>
            <person name="Palacio-Mejia J."/>
            <person name="Plott C."/>
            <person name="Shakirov E."/>
            <person name="Shu S."/>
            <person name="Yoshinaga Y."/>
            <person name="Zane M."/>
            <person name="Rokhsar D."/>
            <person name="Grimwood J."/>
            <person name="Schmutz J."/>
            <person name="Juenger T."/>
        </authorList>
    </citation>
    <scope>NUCLEOTIDE SEQUENCE [LARGE SCALE GENOMIC DNA]</scope>
    <source>
        <strain evidence="3">cv. HAL2</strain>
    </source>
</reference>
<keyword evidence="3" id="KW-1185">Reference proteome</keyword>
<protein>
    <submittedName>
        <fullName evidence="2">Uncharacterized protein</fullName>
    </submittedName>
</protein>
<keyword evidence="1" id="KW-0732">Signal</keyword>
<organism evidence="2 3">
    <name type="scientific">Panicum hallii var. hallii</name>
    <dbReference type="NCBI Taxonomy" id="1504633"/>
    <lineage>
        <taxon>Eukaryota</taxon>
        <taxon>Viridiplantae</taxon>
        <taxon>Streptophyta</taxon>
        <taxon>Embryophyta</taxon>
        <taxon>Tracheophyta</taxon>
        <taxon>Spermatophyta</taxon>
        <taxon>Magnoliopsida</taxon>
        <taxon>Liliopsida</taxon>
        <taxon>Poales</taxon>
        <taxon>Poaceae</taxon>
        <taxon>PACMAD clade</taxon>
        <taxon>Panicoideae</taxon>
        <taxon>Panicodae</taxon>
        <taxon>Paniceae</taxon>
        <taxon>Panicinae</taxon>
        <taxon>Panicum</taxon>
        <taxon>Panicum sect. Panicum</taxon>
    </lineage>
</organism>
<dbReference type="EMBL" id="CM009752">
    <property type="protein sequence ID" value="PUZ59871.1"/>
    <property type="molecule type" value="Genomic_DNA"/>
</dbReference>